<keyword evidence="2" id="KW-1185">Reference proteome</keyword>
<feature type="chain" id="PRO_5037010928" evidence="1">
    <location>
        <begin position="28"/>
        <end position="177"/>
    </location>
</feature>
<sequence>MQLDARLTESVLMFLLTLVQAVREAEAVSCFEGACADDLTQCSECEGSGCVRATRLESRDTFRSVTLTCLPQEREFVAEPEGCRRHTNSDGRICICYSDWCNSAPTQLLLNEGAQPIGIDLTETLGEIKVRVSRVSQAGSVTAQQAANTHLLDGPFKMTTAAHCLIEARLSLHRDSL</sequence>
<proteinExistence type="predicted"/>
<evidence type="ECO:0000256" key="1">
    <source>
        <dbReference type="SAM" id="SignalP"/>
    </source>
</evidence>
<dbReference type="AlphaFoldDB" id="A0A914WCN0"/>
<name>A0A914WCN0_9BILA</name>
<dbReference type="WBParaSite" id="PSAMB.scaffold373size54233.g5517.t1">
    <property type="protein sequence ID" value="PSAMB.scaffold373size54233.g5517.t1"/>
    <property type="gene ID" value="PSAMB.scaffold373size54233.g5517"/>
</dbReference>
<evidence type="ECO:0000313" key="2">
    <source>
        <dbReference type="Proteomes" id="UP000887566"/>
    </source>
</evidence>
<protein>
    <submittedName>
        <fullName evidence="3">Activin types I and II receptor domain-containing protein</fullName>
    </submittedName>
</protein>
<feature type="signal peptide" evidence="1">
    <location>
        <begin position="1"/>
        <end position="27"/>
    </location>
</feature>
<reference evidence="3" key="1">
    <citation type="submission" date="2022-11" db="UniProtKB">
        <authorList>
            <consortium name="WormBaseParasite"/>
        </authorList>
    </citation>
    <scope>IDENTIFICATION</scope>
</reference>
<organism evidence="2 3">
    <name type="scientific">Plectus sambesii</name>
    <dbReference type="NCBI Taxonomy" id="2011161"/>
    <lineage>
        <taxon>Eukaryota</taxon>
        <taxon>Metazoa</taxon>
        <taxon>Ecdysozoa</taxon>
        <taxon>Nematoda</taxon>
        <taxon>Chromadorea</taxon>
        <taxon>Plectida</taxon>
        <taxon>Plectina</taxon>
        <taxon>Plectoidea</taxon>
        <taxon>Plectidae</taxon>
        <taxon>Plectus</taxon>
    </lineage>
</organism>
<evidence type="ECO:0000313" key="3">
    <source>
        <dbReference type="WBParaSite" id="PSAMB.scaffold373size54233.g5517.t1"/>
    </source>
</evidence>
<accession>A0A914WCN0</accession>
<dbReference type="Proteomes" id="UP000887566">
    <property type="component" value="Unplaced"/>
</dbReference>
<keyword evidence="1" id="KW-0732">Signal</keyword>